<dbReference type="Gene3D" id="1.20.1070.10">
    <property type="entry name" value="Rhodopsin 7-helix transmembrane proteins"/>
    <property type="match status" value="1"/>
</dbReference>
<feature type="compositionally biased region" description="Polar residues" evidence="1">
    <location>
        <begin position="11"/>
        <end position="37"/>
    </location>
</feature>
<organism evidence="3 4">
    <name type="scientific">Hymenolepis diminuta</name>
    <name type="common">Rat tapeworm</name>
    <dbReference type="NCBI Taxonomy" id="6216"/>
    <lineage>
        <taxon>Eukaryota</taxon>
        <taxon>Metazoa</taxon>
        <taxon>Spiralia</taxon>
        <taxon>Lophotrochozoa</taxon>
        <taxon>Platyhelminthes</taxon>
        <taxon>Cestoda</taxon>
        <taxon>Eucestoda</taxon>
        <taxon>Cyclophyllidea</taxon>
        <taxon>Hymenolepididae</taxon>
        <taxon>Hymenolepis</taxon>
    </lineage>
</organism>
<feature type="transmembrane region" description="Helical" evidence="2">
    <location>
        <begin position="458"/>
        <end position="475"/>
    </location>
</feature>
<evidence type="ECO:0000313" key="4">
    <source>
        <dbReference type="Proteomes" id="UP000321570"/>
    </source>
</evidence>
<keyword evidence="2" id="KW-1133">Transmembrane helix</keyword>
<evidence type="ECO:0000256" key="2">
    <source>
        <dbReference type="SAM" id="Phobius"/>
    </source>
</evidence>
<feature type="transmembrane region" description="Helical" evidence="2">
    <location>
        <begin position="143"/>
        <end position="167"/>
    </location>
</feature>
<evidence type="ECO:0000313" key="3">
    <source>
        <dbReference type="EMBL" id="VUZ47616.1"/>
    </source>
</evidence>
<keyword evidence="2" id="KW-0812">Transmembrane</keyword>
<proteinExistence type="predicted"/>
<dbReference type="SUPFAM" id="SSF81321">
    <property type="entry name" value="Family A G protein-coupled receptor-like"/>
    <property type="match status" value="1"/>
</dbReference>
<reference evidence="3 4" key="1">
    <citation type="submission" date="2019-07" db="EMBL/GenBank/DDBJ databases">
        <authorList>
            <person name="Jastrzebski P J."/>
            <person name="Paukszto L."/>
            <person name="Jastrzebski P J."/>
        </authorList>
    </citation>
    <scope>NUCLEOTIDE SEQUENCE [LARGE SCALE GENOMIC DNA]</scope>
    <source>
        <strain evidence="3 4">WMS-il1</strain>
    </source>
</reference>
<sequence>MADTDDIGHSYKQQSSSPMPSANQCSDRTHTQIAQTSMSRRRVGPLVLTLLLALAALPWVMGQHHEMVTSRPPGSKNKCLPGWLPILFGCVFLFATWMANCTLLGGVFQVMANPGTVRVAYYFVGSQTIASLIYATLNLPPGLLILLFGSTSMSSYLGIFCLFSTYLDTLFCNLALLHAFCSGLDSYLRLSRERNGFENANLKPGRQAMLWLKISSPWFVSGILVIAQLAVSDRGLAHLSEDCHRQFLPAFTNQLEATCIVTEPNFLILRTSIAYALPLIGCLILTGLQVRCLRRLRFVPPDYALEPRNNSAIRRDVTLETLAPISEAGKPGSPSTLEKIHDCPRHGRVTYDSEPIVHEELKRPTVTATTAILMNRWFQTYRGEQLAVAINMVSCIIAVGVWSPLILSSLAYGLCHTPENAKTFNLPLYHIPGVDLSKYRPAKCFIQVAASRLADFRWWVYASTGLLLPIALLLMDRDLRRACWRSLGLKTSSTVKENRKAPRGCEVVVHQDDAIPSTSRSEF</sequence>
<dbReference type="AlphaFoldDB" id="A0A564YK81"/>
<evidence type="ECO:0008006" key="5">
    <source>
        <dbReference type="Google" id="ProtNLM"/>
    </source>
</evidence>
<feature type="transmembrane region" description="Helical" evidence="2">
    <location>
        <begin position="267"/>
        <end position="288"/>
    </location>
</feature>
<gene>
    <name evidence="3" type="ORF">WMSIL1_LOCUS7220</name>
</gene>
<name>A0A564YK81_HYMDI</name>
<feature type="transmembrane region" description="Helical" evidence="2">
    <location>
        <begin position="43"/>
        <end position="62"/>
    </location>
</feature>
<keyword evidence="4" id="KW-1185">Reference proteome</keyword>
<feature type="transmembrane region" description="Helical" evidence="2">
    <location>
        <begin position="82"/>
        <end position="107"/>
    </location>
</feature>
<feature type="transmembrane region" description="Helical" evidence="2">
    <location>
        <begin position="386"/>
        <end position="407"/>
    </location>
</feature>
<evidence type="ECO:0000256" key="1">
    <source>
        <dbReference type="SAM" id="MobiDB-lite"/>
    </source>
</evidence>
<accession>A0A564YK81</accession>
<feature type="transmembrane region" description="Helical" evidence="2">
    <location>
        <begin position="210"/>
        <end position="231"/>
    </location>
</feature>
<protein>
    <recommendedName>
        <fullName evidence="5">G_PROTEIN_RECEP_F1_2 domain-containing protein</fullName>
    </recommendedName>
</protein>
<dbReference type="EMBL" id="CABIJS010000255">
    <property type="protein sequence ID" value="VUZ47616.1"/>
    <property type="molecule type" value="Genomic_DNA"/>
</dbReference>
<feature type="transmembrane region" description="Helical" evidence="2">
    <location>
        <begin position="119"/>
        <end position="137"/>
    </location>
</feature>
<dbReference type="Proteomes" id="UP000321570">
    <property type="component" value="Unassembled WGS sequence"/>
</dbReference>
<feature type="region of interest" description="Disordered" evidence="1">
    <location>
        <begin position="1"/>
        <end position="37"/>
    </location>
</feature>
<keyword evidence="2" id="KW-0472">Membrane</keyword>